<keyword evidence="1" id="KW-0472">Membrane</keyword>
<evidence type="ECO:0000256" key="1">
    <source>
        <dbReference type="SAM" id="Phobius"/>
    </source>
</evidence>
<protein>
    <submittedName>
        <fullName evidence="2">Uncharacterized protein</fullName>
    </submittedName>
</protein>
<accession>A0A4U8S352</accession>
<dbReference type="EMBL" id="JRPL02000037">
    <property type="protein sequence ID" value="TLD80056.1"/>
    <property type="molecule type" value="Genomic_DNA"/>
</dbReference>
<dbReference type="OrthoDB" id="5330897at2"/>
<dbReference type="Proteomes" id="UP000029878">
    <property type="component" value="Unassembled WGS sequence"/>
</dbReference>
<comment type="caution">
    <text evidence="2">The sequence shown here is derived from an EMBL/GenBank/DDBJ whole genome shotgun (WGS) entry which is preliminary data.</text>
</comment>
<keyword evidence="1" id="KW-1133">Transmembrane helix</keyword>
<dbReference type="RefSeq" id="WP_034344198.1">
    <property type="nucleotide sequence ID" value="NZ_FZNG01000011.1"/>
</dbReference>
<feature type="transmembrane region" description="Helical" evidence="1">
    <location>
        <begin position="21"/>
        <end position="48"/>
    </location>
</feature>
<dbReference type="AlphaFoldDB" id="A0A4U8S352"/>
<feature type="transmembrane region" description="Helical" evidence="1">
    <location>
        <begin position="114"/>
        <end position="134"/>
    </location>
</feature>
<name>A0A4U8S352_9HELI</name>
<evidence type="ECO:0000313" key="3">
    <source>
        <dbReference type="Proteomes" id="UP000029878"/>
    </source>
</evidence>
<sequence length="255" mass="29930">MFLYFLWYHPVFKNCGKFLHTMYSLSFFFVVIPTLIVVFGNLALIAYTKKNIVLQAQIIHNLPFIVKIFLIHSFWLVVVYFILNIFILFFTPKFARAKNHNVGKILMEVKWQRWRFAGLMYLSLFFGAIALILFGGLLKMYAFGLVVLLVCLWYLSTLISQNSLSITEKGLLIGRIFSDVFIPYENLYPLSEKDIQEALDAKLIEVRYGKESDHTIMRFDLIVRNGHQVKENFMNFYNEKVKEIRQDCTKDSNAN</sequence>
<feature type="transmembrane region" description="Helical" evidence="1">
    <location>
        <begin position="68"/>
        <end position="90"/>
    </location>
</feature>
<gene>
    <name evidence="2" type="ORF">LS81_009740</name>
</gene>
<keyword evidence="1" id="KW-0812">Transmembrane</keyword>
<organism evidence="2 3">
    <name type="scientific">Helicobacter trogontum</name>
    <dbReference type="NCBI Taxonomy" id="50960"/>
    <lineage>
        <taxon>Bacteria</taxon>
        <taxon>Pseudomonadati</taxon>
        <taxon>Campylobacterota</taxon>
        <taxon>Epsilonproteobacteria</taxon>
        <taxon>Campylobacterales</taxon>
        <taxon>Helicobacteraceae</taxon>
        <taxon>Helicobacter</taxon>
    </lineage>
</organism>
<reference evidence="2 3" key="1">
    <citation type="journal article" date="2014" name="Genome Announc.">
        <title>Draft genome sequences of eight enterohepatic helicobacter species isolated from both laboratory and wild rodents.</title>
        <authorList>
            <person name="Sheh A."/>
            <person name="Shen Z."/>
            <person name="Fox J.G."/>
        </authorList>
    </citation>
    <scope>NUCLEOTIDE SEQUENCE [LARGE SCALE GENOMIC DNA]</scope>
    <source>
        <strain evidence="2 3">ATCC 700114</strain>
    </source>
</reference>
<feature type="transmembrane region" description="Helical" evidence="1">
    <location>
        <begin position="140"/>
        <end position="159"/>
    </location>
</feature>
<proteinExistence type="predicted"/>
<evidence type="ECO:0000313" key="2">
    <source>
        <dbReference type="EMBL" id="TLD80056.1"/>
    </source>
</evidence>